<evidence type="ECO:0000256" key="5">
    <source>
        <dbReference type="SAM" id="MobiDB-lite"/>
    </source>
</evidence>
<dbReference type="CDD" id="cd22028">
    <property type="entry name" value="HMG-box_SoxA_SoxB_SoxG"/>
    <property type="match status" value="1"/>
</dbReference>
<dbReference type="FunFam" id="1.10.30.10:FF:000002">
    <property type="entry name" value="transcription factor Sox-2"/>
    <property type="match status" value="1"/>
</dbReference>
<dbReference type="InterPro" id="IPR036910">
    <property type="entry name" value="HMG_box_dom_sf"/>
</dbReference>
<accession>A0A6B9ITL9</accession>
<feature type="region of interest" description="Disordered" evidence="5">
    <location>
        <begin position="161"/>
        <end position="192"/>
    </location>
</feature>
<keyword evidence="2 4" id="KW-0238">DNA-binding</keyword>
<feature type="DNA-binding region" description="HMG box" evidence="4">
    <location>
        <begin position="258"/>
        <end position="326"/>
    </location>
</feature>
<proteinExistence type="evidence at transcript level"/>
<sequence length="540" mass="60239">MMSATDYTKINSKFHLSTDIRGISNQSPKSHLFPQDSIAPYNYSGPESYYLSFLEHNDPANYSSALSSYYQKLRNNSVNFDVPNDVYDNIYSNSPERHGLQSGKNVYGSYFSSPTLDSKSFDDSKLSNQTNSFDCLKQFSQMDTNTLQTVQTIAALHSRHHLSSSSSVDGNNIDNHKPDSSPNPATSQCQGAHNFSALNNSCQRGLRTPKSEEIDRNQNEYFDDCEFSKDQPQTITTANSQTSQSNITSNSQKKDDRVKRPMNAFMVWSRGQRRRMAQDNPKMHNSEISKRLGGMWKNLSEEDKKPFIDEAKRLRANHMTQYPDYKYRPRRKHKAMDKQKKFLGSAAMANVTALSHQLGREMGYFNSGASGNGYLASGYASLAHSIDSAPYSSHMYYNMRHSLYPNNQGPFQSHLSSTPNAVSNYMSGLVSPHSASDYSLPPYASNYISNSSAASAMTQNGIKMDCSSDPIDFDMPQSLYMQMPPSAAMYDLPDMSGMLTGVPQSIYHPSYHHHSSSSSSAASGKPHSLTASYNEGTQPL</sequence>
<feature type="region of interest" description="Disordered" evidence="5">
    <location>
        <begin position="236"/>
        <end position="258"/>
    </location>
</feature>
<reference evidence="7" key="1">
    <citation type="submission" date="2019-05" db="EMBL/GenBank/DDBJ databases">
        <authorList>
            <person name="Dong Z."/>
            <person name="Chen G."/>
        </authorList>
    </citation>
    <scope>NUCLEOTIDE SEQUENCE</scope>
</reference>
<gene>
    <name evidence="7" type="primary">soxB-1</name>
</gene>
<dbReference type="PANTHER" id="PTHR10270:SF324">
    <property type="entry name" value="SOX DOMAIN-CONTAINING PROTEIN DICHAETE-RELATED"/>
    <property type="match status" value="1"/>
</dbReference>
<dbReference type="GO" id="GO:0005634">
    <property type="term" value="C:nucleus"/>
    <property type="evidence" value="ECO:0007669"/>
    <property type="project" value="UniProtKB-SubCell"/>
</dbReference>
<dbReference type="Gene3D" id="1.10.30.10">
    <property type="entry name" value="High mobility group box domain"/>
    <property type="match status" value="1"/>
</dbReference>
<evidence type="ECO:0000313" key="7">
    <source>
        <dbReference type="EMBL" id="QGZ10484.2"/>
    </source>
</evidence>
<dbReference type="EMBL" id="MK945596">
    <property type="protein sequence ID" value="QGZ10484.2"/>
    <property type="molecule type" value="mRNA"/>
</dbReference>
<dbReference type="PANTHER" id="PTHR10270">
    <property type="entry name" value="SOX TRANSCRIPTION FACTOR"/>
    <property type="match status" value="1"/>
</dbReference>
<dbReference type="PROSITE" id="PS50118">
    <property type="entry name" value="HMG_BOX_2"/>
    <property type="match status" value="1"/>
</dbReference>
<dbReference type="GO" id="GO:0001228">
    <property type="term" value="F:DNA-binding transcription activator activity, RNA polymerase II-specific"/>
    <property type="evidence" value="ECO:0007669"/>
    <property type="project" value="TreeGrafter"/>
</dbReference>
<dbReference type="InterPro" id="IPR009071">
    <property type="entry name" value="HMG_box_dom"/>
</dbReference>
<dbReference type="GO" id="GO:0030182">
    <property type="term" value="P:neuron differentiation"/>
    <property type="evidence" value="ECO:0007669"/>
    <property type="project" value="TreeGrafter"/>
</dbReference>
<feature type="region of interest" description="Disordered" evidence="5">
    <location>
        <begin position="510"/>
        <end position="540"/>
    </location>
</feature>
<dbReference type="GO" id="GO:0000978">
    <property type="term" value="F:RNA polymerase II cis-regulatory region sequence-specific DNA binding"/>
    <property type="evidence" value="ECO:0007669"/>
    <property type="project" value="TreeGrafter"/>
</dbReference>
<feature type="compositionally biased region" description="Low complexity" evidence="5">
    <location>
        <begin position="236"/>
        <end position="251"/>
    </location>
</feature>
<evidence type="ECO:0000256" key="3">
    <source>
        <dbReference type="ARBA" id="ARBA00023242"/>
    </source>
</evidence>
<dbReference type="SMART" id="SM00398">
    <property type="entry name" value="HMG"/>
    <property type="match status" value="1"/>
</dbReference>
<dbReference type="Pfam" id="PF00505">
    <property type="entry name" value="HMG_box"/>
    <property type="match status" value="1"/>
</dbReference>
<protein>
    <submittedName>
        <fullName evidence="7">SRY-related HMG box B-1</fullName>
    </submittedName>
</protein>
<name>A0A6B9ITL9_DUGJA</name>
<organism evidence="7">
    <name type="scientific">Dugesia japonica</name>
    <name type="common">Planarian</name>
    <dbReference type="NCBI Taxonomy" id="6161"/>
    <lineage>
        <taxon>Eukaryota</taxon>
        <taxon>Metazoa</taxon>
        <taxon>Spiralia</taxon>
        <taxon>Lophotrochozoa</taxon>
        <taxon>Platyhelminthes</taxon>
        <taxon>Rhabditophora</taxon>
        <taxon>Seriata</taxon>
        <taxon>Tricladida</taxon>
        <taxon>Continenticola</taxon>
        <taxon>Geoplanoidea</taxon>
        <taxon>Dugesiidae</taxon>
        <taxon>Dugesia</taxon>
    </lineage>
</organism>
<dbReference type="GO" id="GO:0007420">
    <property type="term" value="P:brain development"/>
    <property type="evidence" value="ECO:0007669"/>
    <property type="project" value="TreeGrafter"/>
</dbReference>
<dbReference type="GO" id="GO:0000122">
    <property type="term" value="P:negative regulation of transcription by RNA polymerase II"/>
    <property type="evidence" value="ECO:0007669"/>
    <property type="project" value="TreeGrafter"/>
</dbReference>
<keyword evidence="3 4" id="KW-0539">Nucleus</keyword>
<dbReference type="SUPFAM" id="SSF47095">
    <property type="entry name" value="HMG-box"/>
    <property type="match status" value="1"/>
</dbReference>
<comment type="subcellular location">
    <subcellularLocation>
        <location evidence="1">Nucleus</location>
    </subcellularLocation>
</comment>
<evidence type="ECO:0000259" key="6">
    <source>
        <dbReference type="PROSITE" id="PS50118"/>
    </source>
</evidence>
<evidence type="ECO:0000256" key="1">
    <source>
        <dbReference type="ARBA" id="ARBA00004123"/>
    </source>
</evidence>
<evidence type="ECO:0000256" key="4">
    <source>
        <dbReference type="PROSITE-ProRule" id="PRU00267"/>
    </source>
</evidence>
<feature type="compositionally biased region" description="Low complexity" evidence="5">
    <location>
        <begin position="516"/>
        <end position="528"/>
    </location>
</feature>
<feature type="compositionally biased region" description="Polar residues" evidence="5">
    <location>
        <begin position="529"/>
        <end position="540"/>
    </location>
</feature>
<feature type="domain" description="HMG box" evidence="6">
    <location>
        <begin position="258"/>
        <end position="326"/>
    </location>
</feature>
<dbReference type="InterPro" id="IPR050140">
    <property type="entry name" value="SRY-related_HMG-box_TF-like"/>
</dbReference>
<evidence type="ECO:0000256" key="2">
    <source>
        <dbReference type="ARBA" id="ARBA00023125"/>
    </source>
</evidence>
<dbReference type="AlphaFoldDB" id="A0A6B9ITL9"/>
<feature type="compositionally biased region" description="Polar residues" evidence="5">
    <location>
        <begin position="180"/>
        <end position="192"/>
    </location>
</feature>